<evidence type="ECO:0000259" key="2">
    <source>
        <dbReference type="Pfam" id="PF00171"/>
    </source>
</evidence>
<dbReference type="PANTHER" id="PTHR11699">
    <property type="entry name" value="ALDEHYDE DEHYDROGENASE-RELATED"/>
    <property type="match status" value="1"/>
</dbReference>
<feature type="domain" description="Aldehyde dehydrogenase" evidence="2">
    <location>
        <begin position="1"/>
        <end position="46"/>
    </location>
</feature>
<evidence type="ECO:0000313" key="4">
    <source>
        <dbReference type="Proteomes" id="UP000249910"/>
    </source>
</evidence>
<evidence type="ECO:0000313" key="3">
    <source>
        <dbReference type="EMBL" id="ASG69057.1"/>
    </source>
</evidence>
<accession>A0ABM6M2A9</accession>
<dbReference type="InterPro" id="IPR016163">
    <property type="entry name" value="Ald_DH_C"/>
</dbReference>
<organism evidence="3 4">
    <name type="scientific">Francisella halioticida</name>
    <dbReference type="NCBI Taxonomy" id="549298"/>
    <lineage>
        <taxon>Bacteria</taxon>
        <taxon>Pseudomonadati</taxon>
        <taxon>Pseudomonadota</taxon>
        <taxon>Gammaproteobacteria</taxon>
        <taxon>Thiotrichales</taxon>
        <taxon>Francisellaceae</taxon>
        <taxon>Francisella</taxon>
    </lineage>
</organism>
<proteinExistence type="predicted"/>
<gene>
    <name evidence="3" type="ORF">CDV26_09970</name>
</gene>
<evidence type="ECO:0000256" key="1">
    <source>
        <dbReference type="ARBA" id="ARBA00023002"/>
    </source>
</evidence>
<sequence>MIFDDANIDNAVNGAVFGIFAASGQTCIAGSRLFVHEEVHDEVVEK</sequence>
<dbReference type="InterPro" id="IPR016160">
    <property type="entry name" value="Ald_DH_CS_CYS"/>
</dbReference>
<dbReference type="SUPFAM" id="SSF53720">
    <property type="entry name" value="ALDH-like"/>
    <property type="match status" value="1"/>
</dbReference>
<name>A0ABM6M2A9_9GAMM</name>
<dbReference type="PROSITE" id="PS00070">
    <property type="entry name" value="ALDEHYDE_DEHYDR_CYS"/>
    <property type="match status" value="1"/>
</dbReference>
<dbReference type="EMBL" id="CP022132">
    <property type="protein sequence ID" value="ASG69057.1"/>
    <property type="molecule type" value="Genomic_DNA"/>
</dbReference>
<keyword evidence="4" id="KW-1185">Reference proteome</keyword>
<dbReference type="Proteomes" id="UP000249910">
    <property type="component" value="Chromosome"/>
</dbReference>
<protein>
    <recommendedName>
        <fullName evidence="2">Aldehyde dehydrogenase domain-containing protein</fullName>
    </recommendedName>
</protein>
<dbReference type="Gene3D" id="3.40.309.10">
    <property type="entry name" value="Aldehyde Dehydrogenase, Chain A, domain 2"/>
    <property type="match status" value="1"/>
</dbReference>
<dbReference type="InterPro" id="IPR016161">
    <property type="entry name" value="Ald_DH/histidinol_DH"/>
</dbReference>
<reference evidence="3 4" key="1">
    <citation type="submission" date="2017-06" db="EMBL/GenBank/DDBJ databases">
        <title>Complete genome of Francisella halioticida.</title>
        <authorList>
            <person name="Sjodin A."/>
        </authorList>
    </citation>
    <scope>NUCLEOTIDE SEQUENCE [LARGE SCALE GENOMIC DNA]</scope>
    <source>
        <strain evidence="3 4">DSM 23729</strain>
    </source>
</reference>
<dbReference type="Pfam" id="PF00171">
    <property type="entry name" value="Aldedh"/>
    <property type="match status" value="1"/>
</dbReference>
<dbReference type="InterPro" id="IPR015590">
    <property type="entry name" value="Aldehyde_DH_dom"/>
</dbReference>
<keyword evidence="1" id="KW-0560">Oxidoreductase</keyword>